<organism evidence="1 2">
    <name type="scientific">Cetraspora pellucida</name>
    <dbReference type="NCBI Taxonomy" id="1433469"/>
    <lineage>
        <taxon>Eukaryota</taxon>
        <taxon>Fungi</taxon>
        <taxon>Fungi incertae sedis</taxon>
        <taxon>Mucoromycota</taxon>
        <taxon>Glomeromycotina</taxon>
        <taxon>Glomeromycetes</taxon>
        <taxon>Diversisporales</taxon>
        <taxon>Gigasporaceae</taxon>
        <taxon>Cetraspora</taxon>
    </lineage>
</organism>
<dbReference type="AlphaFoldDB" id="A0A9N9K580"/>
<sequence>IHAHSTTDLSLVNQYDIVVPNYNFSDKVHNEDFHYTRLIAGFVQENDNLCLPISIYDPNLEPLLFSDLFTNKKGHFHDILNLSLATNKAQ</sequence>
<comment type="caution">
    <text evidence="1">The sequence shown here is derived from an EMBL/GenBank/DDBJ whole genome shotgun (WGS) entry which is preliminary data.</text>
</comment>
<evidence type="ECO:0000313" key="2">
    <source>
        <dbReference type="Proteomes" id="UP000789759"/>
    </source>
</evidence>
<dbReference type="OrthoDB" id="2440770at2759"/>
<evidence type="ECO:0000313" key="1">
    <source>
        <dbReference type="EMBL" id="CAG8811386.1"/>
    </source>
</evidence>
<feature type="non-terminal residue" evidence="1">
    <location>
        <position position="90"/>
    </location>
</feature>
<gene>
    <name evidence="1" type="ORF">CPELLU_LOCUS18689</name>
</gene>
<dbReference type="EMBL" id="CAJVQA010038814">
    <property type="protein sequence ID" value="CAG8811386.1"/>
    <property type="molecule type" value="Genomic_DNA"/>
</dbReference>
<name>A0A9N9K580_9GLOM</name>
<feature type="non-terminal residue" evidence="1">
    <location>
        <position position="1"/>
    </location>
</feature>
<protein>
    <submittedName>
        <fullName evidence="1">5683_t:CDS:1</fullName>
    </submittedName>
</protein>
<accession>A0A9N9K580</accession>
<reference evidence="1" key="1">
    <citation type="submission" date="2021-06" db="EMBL/GenBank/DDBJ databases">
        <authorList>
            <person name="Kallberg Y."/>
            <person name="Tangrot J."/>
            <person name="Rosling A."/>
        </authorList>
    </citation>
    <scope>NUCLEOTIDE SEQUENCE</scope>
    <source>
        <strain evidence="1">FL966</strain>
    </source>
</reference>
<proteinExistence type="predicted"/>
<dbReference type="Proteomes" id="UP000789759">
    <property type="component" value="Unassembled WGS sequence"/>
</dbReference>
<keyword evidence="2" id="KW-1185">Reference proteome</keyword>